<proteinExistence type="predicted"/>
<keyword evidence="2" id="KW-1185">Reference proteome</keyword>
<evidence type="ECO:0000313" key="2">
    <source>
        <dbReference type="Proteomes" id="UP001732700"/>
    </source>
</evidence>
<sequence>MPLVGSLAPHLGNLSFLSVLNLTNTNFTGPIPPELGRLRRLRSLGLMGNSLSDVIHAVLGNLSSLVSLNLALNQLSGNIPPEMLMHMRNLRKIVLGVNDLSGQIPPNLFNNTPSLALIHFGNNSLSGPIPRDVASLPMLQVLVLENNQLSGPVPQAVYNMSRLRILALTRNLNLNGMFPINQSFNLPMLQSIILSYNNFAGRFPVGLASCQYLQVIALGMNSFVDVVPTWLAKLPNLQVLALGYNNLTGSIPAALRNLTGLTRLELSNGHLDGEIPQELGLMRELSYLYLGGNQLTGEIPAFLGNLSKLSYLALENNQLAGPVPTTLGENTALYKLDLSQNLLEGNLNFLSDLSKCRQLQTLILQVNSFTGLLPSGVGNLTSRLLTFVVGYNKLIGGLPREISNISNLEWIDLSNNLFTEPIPESIGLLENLVRLDLSSNYLLGHIPTQIGMIGSLQRLFLQSNMISGTIPNNFGNLSLLEYMDLSNNQLSSEIPPSLFKLDKLIQLNLSQNSFVGAISASVSGLGQTYQMDLSSNLLAGNLPETLGKLNTLTYLNLSHNSFKGSIPRQFEKLKGLTSLDLSFNNLSGNIPKFLANFTYLTILNLSFNRLEGQIPEGGVFSNLTLQSLMGNSELCGAPRLHFLPCLDRSHPSKIHFLQFLVPICIFVLGVIIAISVSLWFTKNQNKGGHRASPHPTDFGGHQIVSHHELVCATGNFCEDNILGSGSFGKVYKGQLRSGLVVAIKVLDMNLERSIQSFDVECQVLRMVRHRNLIKIINTCSNLDFRALVLPYMPNGSLDMLLRRHRSTSHLGFLERLGIMLDVSMAMDYLHHEHHELILHCDLKPSNVLFDEDMTAHVADFGIARLLQDENSIISVNMPGTTGYMAPEYGSFGKASRKSDVFSYGIMLLEVFTGRSPTDTMFGAQLTLRRWVQRAFPRELVQVVDGQLLHGSSVSSCIMEDGFLASVLEMGLNCSCDSPDQRMMMHDVVVTLKKIKSEYIEQNYDARLQHIMSDPLDAGYGRWIHLGGWGWYTIFPATATATPNRSHPMPFGMGRGFMAPLLFQPSARYMLVPNKAQETASLIRSTMKVYTDAIAYSIDCYIQLNCSQSRALIVLHYCKLFAITFLYGELFLVEL</sequence>
<dbReference type="Proteomes" id="UP001732700">
    <property type="component" value="Chromosome 4D"/>
</dbReference>
<protein>
    <submittedName>
        <fullName evidence="1">Uncharacterized protein</fullName>
    </submittedName>
</protein>
<reference evidence="1" key="1">
    <citation type="submission" date="2021-05" db="EMBL/GenBank/DDBJ databases">
        <authorList>
            <person name="Scholz U."/>
            <person name="Mascher M."/>
            <person name="Fiebig A."/>
        </authorList>
    </citation>
    <scope>NUCLEOTIDE SEQUENCE [LARGE SCALE GENOMIC DNA]</scope>
</reference>
<name>A0ACD5XEY3_AVESA</name>
<dbReference type="EnsemblPlants" id="AVESA.00010b.r2.4DG0763950.1">
    <property type="protein sequence ID" value="AVESA.00010b.r2.4DG0763950.1.CDS"/>
    <property type="gene ID" value="AVESA.00010b.r2.4DG0763950"/>
</dbReference>
<evidence type="ECO:0000313" key="1">
    <source>
        <dbReference type="EnsemblPlants" id="AVESA.00010b.r2.4DG0763950.1.CDS"/>
    </source>
</evidence>
<reference evidence="1" key="2">
    <citation type="submission" date="2025-09" db="UniProtKB">
        <authorList>
            <consortium name="EnsemblPlants"/>
        </authorList>
    </citation>
    <scope>IDENTIFICATION</scope>
</reference>
<accession>A0ACD5XEY3</accession>
<organism evidence="1 2">
    <name type="scientific">Avena sativa</name>
    <name type="common">Oat</name>
    <dbReference type="NCBI Taxonomy" id="4498"/>
    <lineage>
        <taxon>Eukaryota</taxon>
        <taxon>Viridiplantae</taxon>
        <taxon>Streptophyta</taxon>
        <taxon>Embryophyta</taxon>
        <taxon>Tracheophyta</taxon>
        <taxon>Spermatophyta</taxon>
        <taxon>Magnoliopsida</taxon>
        <taxon>Liliopsida</taxon>
        <taxon>Poales</taxon>
        <taxon>Poaceae</taxon>
        <taxon>BOP clade</taxon>
        <taxon>Pooideae</taxon>
        <taxon>Poodae</taxon>
        <taxon>Poeae</taxon>
        <taxon>Poeae Chloroplast Group 1 (Aveneae type)</taxon>
        <taxon>Aveninae</taxon>
        <taxon>Avena</taxon>
    </lineage>
</organism>